<protein>
    <recommendedName>
        <fullName evidence="3">RNI-like protein</fullName>
    </recommendedName>
</protein>
<dbReference type="Proteomes" id="UP000799753">
    <property type="component" value="Unassembled WGS sequence"/>
</dbReference>
<accession>A0A6A6S9C5</accession>
<evidence type="ECO:0008006" key="3">
    <source>
        <dbReference type="Google" id="ProtNLM"/>
    </source>
</evidence>
<proteinExistence type="predicted"/>
<sequence>MAAATALSNRHIVATVLHHFSSMKYKDRRQYGPDLPVEFLECRPSLLPAILVNRLWADEGTNILWRQYPHVPALRGVAPDRRQWYANKVESMFAMSPLDSDGEELVYLEALAWPNTKALEFEVDFSRHGQRFKGMLHSGLEHLEISGSQTGGSKHFAETVLPMVAGSCTGLQSIRIGTDTIMEQDPIDASVLFNTLDSIPSITSVEVKDTNFSDKDALFVRLSQRPDFESLEIDLDPGLGLLPLLSGPNALPSPFSSLRRLWIMCYPEVALALPVHLRAIEEMQLEIARIPNEPAQSSDRGILGDLIEQLSHCPNLRLLRIGIGLLASDFPSALSLPALSGNSLIKLATCCPNLININIFAIEHSAIDGSNILPDQFDDFCKALPGLRSLNLKLHPPTATALSTTALQSLGAHCPGLEVLRLKIGFQLPSLPVSSAIPQILLNGEDTPGSSTFEDSAVLVDSRSLDTDTTGTDSVRSSTDFVHLATPSTSSSTQILPMFPNLSHLAMARAETALCPAIHTPSTPEKSLDLSTPSLFPGDIDPDTEASLVRAWALPLLTHFPRLEILEAWGDHMGQDNESLNYFFPKEEVLASTWEFLAGVEQDLWEGGEDMVLGDDENVVFEQGYIDGDNSSRERDSWHTLDSGAGSGEDWHRASLMNEFVPVTAEKEMEFSMGGLAVCEGEPVGTIMPGKRVDIVDPDGLFTEVDILNVVGH</sequence>
<dbReference type="OrthoDB" id="2305901at2759"/>
<evidence type="ECO:0000313" key="1">
    <source>
        <dbReference type="EMBL" id="KAF2644345.1"/>
    </source>
</evidence>
<dbReference type="AlphaFoldDB" id="A0A6A6S9C5"/>
<dbReference type="SUPFAM" id="SSF52047">
    <property type="entry name" value="RNI-like"/>
    <property type="match status" value="1"/>
</dbReference>
<keyword evidence="2" id="KW-1185">Reference proteome</keyword>
<evidence type="ECO:0000313" key="2">
    <source>
        <dbReference type="Proteomes" id="UP000799753"/>
    </source>
</evidence>
<organism evidence="1 2">
    <name type="scientific">Massarina eburnea CBS 473.64</name>
    <dbReference type="NCBI Taxonomy" id="1395130"/>
    <lineage>
        <taxon>Eukaryota</taxon>
        <taxon>Fungi</taxon>
        <taxon>Dikarya</taxon>
        <taxon>Ascomycota</taxon>
        <taxon>Pezizomycotina</taxon>
        <taxon>Dothideomycetes</taxon>
        <taxon>Pleosporomycetidae</taxon>
        <taxon>Pleosporales</taxon>
        <taxon>Massarineae</taxon>
        <taxon>Massarinaceae</taxon>
        <taxon>Massarina</taxon>
    </lineage>
</organism>
<name>A0A6A6S9C5_9PLEO</name>
<gene>
    <name evidence="1" type="ORF">P280DRAFT_392319</name>
</gene>
<dbReference type="EMBL" id="MU006779">
    <property type="protein sequence ID" value="KAF2644345.1"/>
    <property type="molecule type" value="Genomic_DNA"/>
</dbReference>
<dbReference type="Gene3D" id="3.80.10.10">
    <property type="entry name" value="Ribonuclease Inhibitor"/>
    <property type="match status" value="1"/>
</dbReference>
<reference evidence="1" key="1">
    <citation type="journal article" date="2020" name="Stud. Mycol.">
        <title>101 Dothideomycetes genomes: a test case for predicting lifestyles and emergence of pathogens.</title>
        <authorList>
            <person name="Haridas S."/>
            <person name="Albert R."/>
            <person name="Binder M."/>
            <person name="Bloem J."/>
            <person name="Labutti K."/>
            <person name="Salamov A."/>
            <person name="Andreopoulos B."/>
            <person name="Baker S."/>
            <person name="Barry K."/>
            <person name="Bills G."/>
            <person name="Bluhm B."/>
            <person name="Cannon C."/>
            <person name="Castanera R."/>
            <person name="Culley D."/>
            <person name="Daum C."/>
            <person name="Ezra D."/>
            <person name="Gonzalez J."/>
            <person name="Henrissat B."/>
            <person name="Kuo A."/>
            <person name="Liang C."/>
            <person name="Lipzen A."/>
            <person name="Lutzoni F."/>
            <person name="Magnuson J."/>
            <person name="Mondo S."/>
            <person name="Nolan M."/>
            <person name="Ohm R."/>
            <person name="Pangilinan J."/>
            <person name="Park H.-J."/>
            <person name="Ramirez L."/>
            <person name="Alfaro M."/>
            <person name="Sun H."/>
            <person name="Tritt A."/>
            <person name="Yoshinaga Y."/>
            <person name="Zwiers L.-H."/>
            <person name="Turgeon B."/>
            <person name="Goodwin S."/>
            <person name="Spatafora J."/>
            <person name="Crous P."/>
            <person name="Grigoriev I."/>
        </authorList>
    </citation>
    <scope>NUCLEOTIDE SEQUENCE</scope>
    <source>
        <strain evidence="1">CBS 473.64</strain>
    </source>
</reference>
<dbReference type="InterPro" id="IPR032675">
    <property type="entry name" value="LRR_dom_sf"/>
</dbReference>